<reference evidence="2 3" key="1">
    <citation type="submission" date="2020-06" db="EMBL/GenBank/DDBJ databases">
        <title>Transcriptomic and genomic resources for Thalictrum thalictroides and T. hernandezii: Facilitating candidate gene discovery in an emerging model plant lineage.</title>
        <authorList>
            <person name="Arias T."/>
            <person name="Riano-Pachon D.M."/>
            <person name="Di Stilio V.S."/>
        </authorList>
    </citation>
    <scope>NUCLEOTIDE SEQUENCE [LARGE SCALE GENOMIC DNA]</scope>
    <source>
        <strain evidence="3">cv. WT478/WT964</strain>
        <tissue evidence="2">Leaves</tissue>
    </source>
</reference>
<comment type="caution">
    <text evidence="2">The sequence shown here is derived from an EMBL/GenBank/DDBJ whole genome shotgun (WGS) entry which is preliminary data.</text>
</comment>
<protein>
    <recommendedName>
        <fullName evidence="1">DUF4283 domain-containing protein</fullName>
    </recommendedName>
</protein>
<sequence>MGRRLAYLVVKEALFKQWKIKGSYDIATDDEYFYFKFFEGDDKRMILEKRPIFTVGRIFIVKPWSKSIDT</sequence>
<name>A0A7J6VTX6_THATH</name>
<dbReference type="Proteomes" id="UP000554482">
    <property type="component" value="Unassembled WGS sequence"/>
</dbReference>
<feature type="domain" description="DUF4283" evidence="1">
    <location>
        <begin position="11"/>
        <end position="69"/>
    </location>
</feature>
<dbReference type="AlphaFoldDB" id="A0A7J6VTX6"/>
<evidence type="ECO:0000259" key="1">
    <source>
        <dbReference type="Pfam" id="PF14111"/>
    </source>
</evidence>
<dbReference type="Pfam" id="PF14111">
    <property type="entry name" value="DUF4283"/>
    <property type="match status" value="1"/>
</dbReference>
<dbReference type="InterPro" id="IPR025558">
    <property type="entry name" value="DUF4283"/>
</dbReference>
<evidence type="ECO:0000313" key="3">
    <source>
        <dbReference type="Proteomes" id="UP000554482"/>
    </source>
</evidence>
<accession>A0A7J6VTX6</accession>
<proteinExistence type="predicted"/>
<dbReference type="EMBL" id="JABWDY010027773">
    <property type="protein sequence ID" value="KAF5187620.1"/>
    <property type="molecule type" value="Genomic_DNA"/>
</dbReference>
<gene>
    <name evidence="2" type="ORF">FRX31_022793</name>
</gene>
<evidence type="ECO:0000313" key="2">
    <source>
        <dbReference type="EMBL" id="KAF5187620.1"/>
    </source>
</evidence>
<keyword evidence="3" id="KW-1185">Reference proteome</keyword>
<organism evidence="2 3">
    <name type="scientific">Thalictrum thalictroides</name>
    <name type="common">Rue-anemone</name>
    <name type="synonym">Anemone thalictroides</name>
    <dbReference type="NCBI Taxonomy" id="46969"/>
    <lineage>
        <taxon>Eukaryota</taxon>
        <taxon>Viridiplantae</taxon>
        <taxon>Streptophyta</taxon>
        <taxon>Embryophyta</taxon>
        <taxon>Tracheophyta</taxon>
        <taxon>Spermatophyta</taxon>
        <taxon>Magnoliopsida</taxon>
        <taxon>Ranunculales</taxon>
        <taxon>Ranunculaceae</taxon>
        <taxon>Thalictroideae</taxon>
        <taxon>Thalictrum</taxon>
    </lineage>
</organism>